<comment type="caution">
    <text evidence="2">The sequence shown here is derived from an EMBL/GenBank/DDBJ whole genome shotgun (WGS) entry which is preliminary data.</text>
</comment>
<reference evidence="2 3" key="1">
    <citation type="submission" date="2014-04" db="EMBL/GenBank/DDBJ databases">
        <title>Comparative Genomics of Cryptosporidium Species.</title>
        <authorList>
            <person name="Silva J.C."/>
            <person name="Su Q."/>
            <person name="Chalmers R."/>
            <person name="Chibucos M.C."/>
            <person name="Elwin K."/>
            <person name="Godinez A."/>
            <person name="Guo F."/>
            <person name="Huynh K."/>
            <person name="Orvis J."/>
            <person name="Ott S."/>
            <person name="Sadzewicz L."/>
            <person name="Sengamalay N."/>
            <person name="Shetty A."/>
            <person name="Sun M."/>
            <person name="Tallon L."/>
            <person name="Xiao L."/>
            <person name="Zhang H."/>
            <person name="Fraser C.M."/>
            <person name="Zhu G."/>
            <person name="Kissinger J."/>
            <person name="Widmer G."/>
        </authorList>
    </citation>
    <scope>NUCLEOTIDE SEQUENCE [LARGE SCALE GENOMIC DNA]</scope>
    <source>
        <strain evidence="2 3">UKMEL1</strain>
    </source>
</reference>
<dbReference type="EMBL" id="JIBK01000024">
    <property type="protein sequence ID" value="POM83854.1"/>
    <property type="molecule type" value="Genomic_DNA"/>
</dbReference>
<organism evidence="2 3">
    <name type="scientific">Cryptosporidium meleagridis</name>
    <dbReference type="NCBI Taxonomy" id="93969"/>
    <lineage>
        <taxon>Eukaryota</taxon>
        <taxon>Sar</taxon>
        <taxon>Alveolata</taxon>
        <taxon>Apicomplexa</taxon>
        <taxon>Conoidasida</taxon>
        <taxon>Coccidia</taxon>
        <taxon>Eucoccidiorida</taxon>
        <taxon>Eimeriorina</taxon>
        <taxon>Cryptosporidiidae</taxon>
        <taxon>Cryptosporidium</taxon>
    </lineage>
</organism>
<gene>
    <name evidence="2" type="ORF">CmeUKMEL1_09475</name>
</gene>
<evidence type="ECO:0000313" key="3">
    <source>
        <dbReference type="Proteomes" id="UP000236928"/>
    </source>
</evidence>
<feature type="compositionally biased region" description="Low complexity" evidence="1">
    <location>
        <begin position="20"/>
        <end position="43"/>
    </location>
</feature>
<evidence type="ECO:0000313" key="2">
    <source>
        <dbReference type="EMBL" id="POM83854.1"/>
    </source>
</evidence>
<protein>
    <submittedName>
        <fullName evidence="2">Uncharacterized protein</fullName>
    </submittedName>
</protein>
<feature type="compositionally biased region" description="Low complexity" evidence="1">
    <location>
        <begin position="193"/>
        <end position="237"/>
    </location>
</feature>
<dbReference type="AlphaFoldDB" id="A0A2P4Z198"/>
<evidence type="ECO:0000256" key="1">
    <source>
        <dbReference type="SAM" id="MobiDB-lite"/>
    </source>
</evidence>
<keyword evidence="3" id="KW-1185">Reference proteome</keyword>
<feature type="compositionally biased region" description="Gly residues" evidence="1">
    <location>
        <begin position="156"/>
        <end position="166"/>
    </location>
</feature>
<feature type="compositionally biased region" description="Polar residues" evidence="1">
    <location>
        <begin position="64"/>
        <end position="75"/>
    </location>
</feature>
<feature type="region of interest" description="Disordered" evidence="1">
    <location>
        <begin position="1"/>
        <end position="255"/>
    </location>
</feature>
<dbReference type="VEuPathDB" id="CryptoDB:CmeUKMEL1_09475"/>
<feature type="compositionally biased region" description="Low complexity" evidence="1">
    <location>
        <begin position="107"/>
        <end position="125"/>
    </location>
</feature>
<feature type="compositionally biased region" description="Polar residues" evidence="1">
    <location>
        <begin position="46"/>
        <end position="56"/>
    </location>
</feature>
<feature type="compositionally biased region" description="Basic and acidic residues" evidence="1">
    <location>
        <begin position="138"/>
        <end position="152"/>
    </location>
</feature>
<accession>A0A2P4Z198</accession>
<sequence>MGVGGINGREESSSGFPLTGRHGLLQGRSSRGGTRSRGGPRCSRALHQSLQTIIESSETDSPDGGSNTESRSASSFLGLGCGSRPGSARGPAPRLFTRSAPVFPSRSPYSGVLLTSSSSRASNASGGMGQRPLSSRSRGTETRSSQSDEGRKSLGPGYGLRPGPGYGPTPRLFTRTIPVFPPRRPYSGVLLTSSSSRPSSASGKLNQKSSSSYSTGSGAQGSQVTSSSRSSGFGVSSALKSETGNSPGHSVPFEGVSQSLQGRTYFGSNCPRGIPGEHRVDITRGGFLMCCYCYNRCEHQGIPPPRRTTTTTTTQSPSHSSRGYLTLNCPFGTPDEHRLAVGPDNQLRCATCNNWLCHEGCRPPRLPRLRK</sequence>
<dbReference type="OrthoDB" id="10483477at2759"/>
<feature type="compositionally biased region" description="Polar residues" evidence="1">
    <location>
        <begin position="238"/>
        <end position="248"/>
    </location>
</feature>
<dbReference type="Proteomes" id="UP000236928">
    <property type="component" value="Unassembled WGS sequence"/>
</dbReference>
<proteinExistence type="predicted"/>
<name>A0A2P4Z198_9CRYT</name>